<name>A0ABX3GCK2_9BACL</name>
<dbReference type="GO" id="GO:0016301">
    <property type="term" value="F:kinase activity"/>
    <property type="evidence" value="ECO:0007669"/>
    <property type="project" value="UniProtKB-KW"/>
</dbReference>
<dbReference type="Pfam" id="PF11213">
    <property type="entry name" value="DUF3006"/>
    <property type="match status" value="1"/>
</dbReference>
<proteinExistence type="predicted"/>
<keyword evidence="1" id="KW-0418">Kinase</keyword>
<accession>A0ABX3GCK2</accession>
<reference evidence="1 2" key="1">
    <citation type="submission" date="2016-11" db="EMBL/GenBank/DDBJ databases">
        <title>Paenibacillus species isolates.</title>
        <authorList>
            <person name="Beno S.M."/>
        </authorList>
    </citation>
    <scope>NUCLEOTIDE SEQUENCE [LARGE SCALE GENOMIC DNA]</scope>
    <source>
        <strain evidence="1 2">FSL H7-0433</strain>
    </source>
</reference>
<keyword evidence="1" id="KW-0808">Transferase</keyword>
<evidence type="ECO:0000313" key="1">
    <source>
        <dbReference type="EMBL" id="OMC98136.1"/>
    </source>
</evidence>
<keyword evidence="2" id="KW-1185">Reference proteome</keyword>
<sequence>MHKGIIDRFEGEYAVVEFEGQTEDILKSILPKEAKSGDTLIFKDNEILIDKNDSKKRKEDIQQLMDDLFED</sequence>
<dbReference type="EMBL" id="MPVP01000581">
    <property type="protein sequence ID" value="OMC98136.1"/>
    <property type="molecule type" value="Genomic_DNA"/>
</dbReference>
<dbReference type="Proteomes" id="UP000187158">
    <property type="component" value="Unassembled WGS sequence"/>
</dbReference>
<evidence type="ECO:0000313" key="2">
    <source>
        <dbReference type="Proteomes" id="UP000187158"/>
    </source>
</evidence>
<protein>
    <submittedName>
        <fullName evidence="1">Pyruvate kinase</fullName>
    </submittedName>
</protein>
<gene>
    <name evidence="1" type="ORF">BSO21_33135</name>
</gene>
<dbReference type="RefSeq" id="WP_076220886.1">
    <property type="nucleotide sequence ID" value="NZ_JALLFV010000008.1"/>
</dbReference>
<keyword evidence="1" id="KW-0670">Pyruvate</keyword>
<organism evidence="1 2">
    <name type="scientific">Paenibacillus odorifer</name>
    <dbReference type="NCBI Taxonomy" id="189426"/>
    <lineage>
        <taxon>Bacteria</taxon>
        <taxon>Bacillati</taxon>
        <taxon>Bacillota</taxon>
        <taxon>Bacilli</taxon>
        <taxon>Bacillales</taxon>
        <taxon>Paenibacillaceae</taxon>
        <taxon>Paenibacillus</taxon>
    </lineage>
</organism>
<comment type="caution">
    <text evidence="1">The sequence shown here is derived from an EMBL/GenBank/DDBJ whole genome shotgun (WGS) entry which is preliminary data.</text>
</comment>
<dbReference type="InterPro" id="IPR021377">
    <property type="entry name" value="DUF3006"/>
</dbReference>